<protein>
    <submittedName>
        <fullName evidence="1">Uncharacterized protein</fullName>
    </submittedName>
</protein>
<organism evidence="1 2">
    <name type="scientific">Xylaria bambusicola</name>
    <dbReference type="NCBI Taxonomy" id="326684"/>
    <lineage>
        <taxon>Eukaryota</taxon>
        <taxon>Fungi</taxon>
        <taxon>Dikarya</taxon>
        <taxon>Ascomycota</taxon>
        <taxon>Pezizomycotina</taxon>
        <taxon>Sordariomycetes</taxon>
        <taxon>Xylariomycetidae</taxon>
        <taxon>Xylariales</taxon>
        <taxon>Xylariaceae</taxon>
        <taxon>Xylaria</taxon>
    </lineage>
</organism>
<comment type="caution">
    <text evidence="1">The sequence shown here is derived from an EMBL/GenBank/DDBJ whole genome shotgun (WGS) entry which is preliminary data.</text>
</comment>
<accession>A0AAN7ZBZ0</accession>
<proteinExistence type="predicted"/>
<dbReference type="EMBL" id="JAWHQM010000035">
    <property type="protein sequence ID" value="KAK5633743.1"/>
    <property type="molecule type" value="Genomic_DNA"/>
</dbReference>
<dbReference type="AlphaFoldDB" id="A0AAN7ZBZ0"/>
<evidence type="ECO:0000313" key="1">
    <source>
        <dbReference type="EMBL" id="KAK5633743.1"/>
    </source>
</evidence>
<keyword evidence="2" id="KW-1185">Reference proteome</keyword>
<sequence>MSSLDTGVLIQRLYVSRLALVEPVDPLAEAHELLDPRRAVEVLHRRRQLGPRRRRRVHAVVVARDVVCRDVLRHARDVEHEARDALHWRPVHALEAAQVRRQCPEVQTACDDGWQPFLLVPEPLFSLRSRDLAHADHGRGEVPGPSHVLEDETANHLAAPVAARREGKVLEASLWQFPGARVPAVASADRRDEDHGDALRRLRRKVADVTDAPDVRLKGLHWDVKVDGPRVVDEPIRRRE</sequence>
<dbReference type="Proteomes" id="UP001305414">
    <property type="component" value="Unassembled WGS sequence"/>
</dbReference>
<gene>
    <name evidence="1" type="ORF">RRF57_009456</name>
</gene>
<evidence type="ECO:0000313" key="2">
    <source>
        <dbReference type="Proteomes" id="UP001305414"/>
    </source>
</evidence>
<name>A0AAN7ZBZ0_9PEZI</name>
<reference evidence="1 2" key="1">
    <citation type="submission" date="2023-10" db="EMBL/GenBank/DDBJ databases">
        <title>Draft genome sequence of Xylaria bambusicola isolate GMP-LS, the root and basal stem rot pathogen of sugarcane in Indonesia.</title>
        <authorList>
            <person name="Selvaraj P."/>
            <person name="Muralishankar V."/>
            <person name="Muruganantham S."/>
            <person name="Sp S."/>
            <person name="Haryani S."/>
            <person name="Lau K.J.X."/>
            <person name="Naqvi N.I."/>
        </authorList>
    </citation>
    <scope>NUCLEOTIDE SEQUENCE [LARGE SCALE GENOMIC DNA]</scope>
    <source>
        <strain evidence="1">GMP-LS</strain>
    </source>
</reference>